<dbReference type="GO" id="GO:0006888">
    <property type="term" value="P:endoplasmic reticulum to Golgi vesicle-mediated transport"/>
    <property type="evidence" value="ECO:0007669"/>
    <property type="project" value="UniProtKB-UniRule"/>
</dbReference>
<dbReference type="Gene3D" id="2.130.10.10">
    <property type="entry name" value="YVTN repeat-like/Quinoprotein amine dehydrogenase"/>
    <property type="match status" value="1"/>
</dbReference>
<comment type="subcellular location">
    <subcellularLocation>
        <location evidence="10">Endoplasmic reticulum membrane</location>
        <topology evidence="10">Single-pass type II membrane protein</topology>
    </subcellularLocation>
    <subcellularLocation>
        <location evidence="10">Golgi apparatus membrane</location>
        <topology evidence="10">Single-pass type II membrane protein</topology>
    </subcellularLocation>
</comment>
<dbReference type="GO" id="GO:0003400">
    <property type="term" value="P:regulation of COPII vesicle coating"/>
    <property type="evidence" value="ECO:0007669"/>
    <property type="project" value="UniProtKB-UniRule"/>
</dbReference>
<gene>
    <name evidence="13" type="ORF">PgNI_01297</name>
</gene>
<feature type="region of interest" description="Disordered" evidence="11">
    <location>
        <begin position="452"/>
        <end position="476"/>
    </location>
</feature>
<dbReference type="RefSeq" id="XP_030986304.1">
    <property type="nucleotide sequence ID" value="XM_031121370.1"/>
</dbReference>
<evidence type="ECO:0000256" key="10">
    <source>
        <dbReference type="RuleBase" id="RU369019"/>
    </source>
</evidence>
<organism evidence="12 13">
    <name type="scientific">Pyricularia grisea</name>
    <name type="common">Crabgrass-specific blast fungus</name>
    <name type="synonym">Magnaporthe grisea</name>
    <dbReference type="NCBI Taxonomy" id="148305"/>
    <lineage>
        <taxon>Eukaryota</taxon>
        <taxon>Fungi</taxon>
        <taxon>Dikarya</taxon>
        <taxon>Ascomycota</taxon>
        <taxon>Pezizomycotina</taxon>
        <taxon>Sordariomycetes</taxon>
        <taxon>Sordariomycetidae</taxon>
        <taxon>Magnaporthales</taxon>
        <taxon>Pyriculariaceae</taxon>
        <taxon>Pyricularia</taxon>
    </lineage>
</organism>
<dbReference type="AlphaFoldDB" id="A0A6P8BGV0"/>
<dbReference type="GO" id="GO:0005085">
    <property type="term" value="F:guanyl-nucleotide exchange factor activity"/>
    <property type="evidence" value="ECO:0007669"/>
    <property type="project" value="InterPro"/>
</dbReference>
<dbReference type="GO" id="GO:0015031">
    <property type="term" value="P:protein transport"/>
    <property type="evidence" value="ECO:0007669"/>
    <property type="project" value="UniProtKB-KW"/>
</dbReference>
<reference evidence="13" key="2">
    <citation type="submission" date="2019-10" db="EMBL/GenBank/DDBJ databases">
        <authorList>
            <consortium name="NCBI Genome Project"/>
        </authorList>
    </citation>
    <scope>NUCLEOTIDE SEQUENCE</scope>
    <source>
        <strain evidence="13">NI907</strain>
    </source>
</reference>
<dbReference type="PANTHER" id="PTHR23284:SF0">
    <property type="entry name" value="PROLACTIN REGULATORY ELEMENT-BINDING PROTEIN"/>
    <property type="match status" value="1"/>
</dbReference>
<evidence type="ECO:0000256" key="2">
    <source>
        <dbReference type="ARBA" id="ARBA00022574"/>
    </source>
</evidence>
<dbReference type="SUPFAM" id="SSF69322">
    <property type="entry name" value="Tricorn protease domain 2"/>
    <property type="match status" value="1"/>
</dbReference>
<protein>
    <recommendedName>
        <fullName evidence="10">Guanine nucleotide-exchange factor SEC12</fullName>
    </recommendedName>
</protein>
<evidence type="ECO:0000313" key="12">
    <source>
        <dbReference type="Proteomes" id="UP000515153"/>
    </source>
</evidence>
<reference evidence="13" key="3">
    <citation type="submission" date="2025-08" db="UniProtKB">
        <authorList>
            <consortium name="RefSeq"/>
        </authorList>
    </citation>
    <scope>IDENTIFICATION</scope>
    <source>
        <strain evidence="13">NI907</strain>
    </source>
</reference>
<dbReference type="GeneID" id="41956284"/>
<proteinExistence type="inferred from homology"/>
<dbReference type="GO" id="GO:0000139">
    <property type="term" value="C:Golgi membrane"/>
    <property type="evidence" value="ECO:0007669"/>
    <property type="project" value="UniProtKB-SubCell"/>
</dbReference>
<evidence type="ECO:0000256" key="1">
    <source>
        <dbReference type="ARBA" id="ARBA00022448"/>
    </source>
</evidence>
<sequence length="664" mass="70020">MTSASAKITLTYPLYACDFDPQDQDRLIVGGGGGAGRSGVGNKITILDTSSPEELETSAEIELSRDEDNVTSLAAGQRKGKSTILFAGVNSSPEEQKKGNNQHFRIFGADLPSSKSKTGKISELSRTALFSEKDADAYQRITRVSAPFSGYMQVGAAATGLAKQAQIAVFDVAPGGTVPKPRGRLNLESEANDVDVIQVSEEQYRLVYCNDYEIYMLNISKSGASDGEPQLIFTTPHDNATGGARPIFRAMRFLTPNFLVAVCNMPKRTGVVLQTYRLPAAPSTASTEGGAPARISIQTKLPKHVAQSTALAAVNLHPPTSPGASDGDTQFVIAVAGADFSISLYTLEHASVMGIEVLSKLYPLTTVRDVHPHAISGLSFSHFYPPVPTSAGLITSSTSPPKSTKSAKAAAATTTPTAPGSSARRPPVVKLASVSVANTAVVHTIPLKKLATPGSEKVTTSTKGARRASNPIKPKQPPRYVVAAASKAPSPRTVFTIFGVGILLLAIIMQSFLEIRNLTDKPVLGARKYAPASWVHHPPKWGAHLAASKGSSEARPLLQRLAEADGPVVLREGEGESGIEFAPHVVVAGDAGGSDQVNGEADASSFKEGGSPVAWEELPIAQRTAWKEKLKAAGHWGEEMGEAIFKGVLFSQLGGVVGDFVRRV</sequence>
<keyword evidence="9" id="KW-0472">Membrane</keyword>
<evidence type="ECO:0000256" key="8">
    <source>
        <dbReference type="ARBA" id="ARBA00022989"/>
    </source>
</evidence>
<reference evidence="13" key="1">
    <citation type="journal article" date="2019" name="Mol. Biol. Evol.">
        <title>Blast fungal genomes show frequent chromosomal changes, gene gains and losses, and effector gene turnover.</title>
        <authorList>
            <person name="Gomez Luciano L.B."/>
            <person name="Jason Tsai I."/>
            <person name="Chuma I."/>
            <person name="Tosa Y."/>
            <person name="Chen Y.H."/>
            <person name="Li J.Y."/>
            <person name="Li M.Y."/>
            <person name="Jade Lu M.Y."/>
            <person name="Nakayashiki H."/>
            <person name="Li W.H."/>
        </authorList>
    </citation>
    <scope>NUCLEOTIDE SEQUENCE</scope>
    <source>
        <strain evidence="13">NI907</strain>
    </source>
</reference>
<dbReference type="GO" id="GO:0005789">
    <property type="term" value="C:endoplasmic reticulum membrane"/>
    <property type="evidence" value="ECO:0007669"/>
    <property type="project" value="UniProtKB-SubCell"/>
</dbReference>
<evidence type="ECO:0000256" key="5">
    <source>
        <dbReference type="ARBA" id="ARBA00022824"/>
    </source>
</evidence>
<comment type="similarity">
    <text evidence="10">Belongs to the WD repeat SEC12 family.</text>
</comment>
<evidence type="ECO:0000313" key="13">
    <source>
        <dbReference type="RefSeq" id="XP_030986304.1"/>
    </source>
</evidence>
<feature type="compositionally biased region" description="Low complexity" evidence="11">
    <location>
        <begin position="395"/>
        <end position="423"/>
    </location>
</feature>
<keyword evidence="7 10" id="KW-0653">Protein transport</keyword>
<dbReference type="InterPro" id="IPR045260">
    <property type="entry name" value="Sec12-like"/>
</dbReference>
<evidence type="ECO:0000256" key="4">
    <source>
        <dbReference type="ARBA" id="ARBA00022737"/>
    </source>
</evidence>
<name>A0A6P8BGV0_PYRGI</name>
<keyword evidence="2 10" id="KW-0853">WD repeat</keyword>
<keyword evidence="3" id="KW-0812">Transmembrane</keyword>
<feature type="region of interest" description="Disordered" evidence="11">
    <location>
        <begin position="394"/>
        <end position="426"/>
    </location>
</feature>
<evidence type="ECO:0000256" key="9">
    <source>
        <dbReference type="ARBA" id="ARBA00023136"/>
    </source>
</evidence>
<dbReference type="InterPro" id="IPR015943">
    <property type="entry name" value="WD40/YVTN_repeat-like_dom_sf"/>
</dbReference>
<evidence type="ECO:0000256" key="7">
    <source>
        <dbReference type="ARBA" id="ARBA00022927"/>
    </source>
</evidence>
<dbReference type="Proteomes" id="UP000515153">
    <property type="component" value="Unplaced"/>
</dbReference>
<keyword evidence="6" id="KW-0931">ER-Golgi transport</keyword>
<evidence type="ECO:0000256" key="11">
    <source>
        <dbReference type="SAM" id="MobiDB-lite"/>
    </source>
</evidence>
<dbReference type="PANTHER" id="PTHR23284">
    <property type="entry name" value="PROLACTIN REGULATORY ELEMENT BINDING PROTEIN"/>
    <property type="match status" value="1"/>
</dbReference>
<keyword evidence="4 10" id="KW-0677">Repeat</keyword>
<keyword evidence="12" id="KW-1185">Reference proteome</keyword>
<keyword evidence="8" id="KW-1133">Transmembrane helix</keyword>
<keyword evidence="1 10" id="KW-0813">Transport</keyword>
<evidence type="ECO:0000256" key="6">
    <source>
        <dbReference type="ARBA" id="ARBA00022892"/>
    </source>
</evidence>
<dbReference type="KEGG" id="pgri:PgNI_01297"/>
<comment type="function">
    <text evidence="10">Guanine nucleotide-exchange factor (GEF) required for the formation or budding of transport vesicles from the ER.</text>
</comment>
<accession>A0A6P8BGV0</accession>
<keyword evidence="5 10" id="KW-0256">Endoplasmic reticulum</keyword>
<evidence type="ECO:0000256" key="3">
    <source>
        <dbReference type="ARBA" id="ARBA00022692"/>
    </source>
</evidence>